<evidence type="ECO:0000256" key="1">
    <source>
        <dbReference type="SAM" id="MobiDB-lite"/>
    </source>
</evidence>
<organism evidence="2 3">
    <name type="scientific">Fusarium langsethiae</name>
    <dbReference type="NCBI Taxonomy" id="179993"/>
    <lineage>
        <taxon>Eukaryota</taxon>
        <taxon>Fungi</taxon>
        <taxon>Dikarya</taxon>
        <taxon>Ascomycota</taxon>
        <taxon>Pezizomycotina</taxon>
        <taxon>Sordariomycetes</taxon>
        <taxon>Hypocreomycetidae</taxon>
        <taxon>Hypocreales</taxon>
        <taxon>Nectriaceae</taxon>
        <taxon>Fusarium</taxon>
    </lineage>
</organism>
<gene>
    <name evidence="2" type="ORF">FLAG1_09262</name>
</gene>
<proteinExistence type="predicted"/>
<sequence length="150" mass="17705">MCEHRITWRYCPSCRNRAPVPLKHNIHCDKVNLWKLGRCGTGLREREIVERVECCDCQTRRARDEEKERRRLWEQAWPGPVLLLKFPVRPEMKNASQQTVEKWPKVGSQGENRGDEIVVQQTQVKVMYDADDEGDDQGLVMLRKRSKNMD</sequence>
<keyword evidence="3" id="KW-1185">Reference proteome</keyword>
<reference evidence="2 3" key="1">
    <citation type="submission" date="2015-04" db="EMBL/GenBank/DDBJ databases">
        <title>The draft genome sequence of Fusarium langsethiae, a T-2/HT-2 mycotoxin producer.</title>
        <authorList>
            <person name="Lysoe E."/>
            <person name="Divon H.H."/>
            <person name="Terzi V."/>
            <person name="Orru L."/>
            <person name="Lamontanara A."/>
            <person name="Kolseth A.-K."/>
            <person name="Frandsen R.J."/>
            <person name="Nielsen K."/>
            <person name="Thrane U."/>
        </authorList>
    </citation>
    <scope>NUCLEOTIDE SEQUENCE [LARGE SCALE GENOMIC DNA]</scope>
    <source>
        <strain evidence="2 3">Fl201059</strain>
    </source>
</reference>
<dbReference type="Proteomes" id="UP000037904">
    <property type="component" value="Unassembled WGS sequence"/>
</dbReference>
<evidence type="ECO:0000313" key="2">
    <source>
        <dbReference type="EMBL" id="KPA37911.1"/>
    </source>
</evidence>
<dbReference type="EMBL" id="JXCE01000343">
    <property type="protein sequence ID" value="KPA37911.1"/>
    <property type="molecule type" value="Genomic_DNA"/>
</dbReference>
<dbReference type="AlphaFoldDB" id="A0A0N1J2D5"/>
<feature type="region of interest" description="Disordered" evidence="1">
    <location>
        <begin position="94"/>
        <end position="117"/>
    </location>
</feature>
<comment type="caution">
    <text evidence="2">The sequence shown here is derived from an EMBL/GenBank/DDBJ whole genome shotgun (WGS) entry which is preliminary data.</text>
</comment>
<protein>
    <submittedName>
        <fullName evidence="2">Uncharacterized protein</fullName>
    </submittedName>
</protein>
<accession>A0A0N1J2D5</accession>
<name>A0A0N1J2D5_FUSLA</name>
<evidence type="ECO:0000313" key="3">
    <source>
        <dbReference type="Proteomes" id="UP000037904"/>
    </source>
</evidence>